<evidence type="ECO:0000256" key="9">
    <source>
        <dbReference type="ARBA" id="ARBA00023141"/>
    </source>
</evidence>
<comment type="pathway">
    <text evidence="1">Metabolic intermediate biosynthesis; chorismate biosynthesis; chorismate from D-erythrose 4-phosphate and phosphoenolpyruvate: step 5/7.</text>
</comment>
<proteinExistence type="inferred from homology"/>
<dbReference type="PRINTS" id="PR01100">
    <property type="entry name" value="SHIKIMTKNASE"/>
</dbReference>
<evidence type="ECO:0000256" key="7">
    <source>
        <dbReference type="ARBA" id="ARBA00022777"/>
    </source>
</evidence>
<dbReference type="SUPFAM" id="SSF52540">
    <property type="entry name" value="P-loop containing nucleoside triphosphate hydrolases"/>
    <property type="match status" value="1"/>
</dbReference>
<dbReference type="GO" id="GO:0008652">
    <property type="term" value="P:amino acid biosynthetic process"/>
    <property type="evidence" value="ECO:0007669"/>
    <property type="project" value="UniProtKB-KW"/>
</dbReference>
<dbReference type="EMBL" id="CAFBQF010000008">
    <property type="protein sequence ID" value="CAB5045463.1"/>
    <property type="molecule type" value="Genomic_DNA"/>
</dbReference>
<dbReference type="GO" id="GO:0009423">
    <property type="term" value="P:chorismate biosynthetic process"/>
    <property type="evidence" value="ECO:0007669"/>
    <property type="project" value="UniProtKB-UniPathway"/>
</dbReference>
<dbReference type="EMBL" id="CAFBMD010000008">
    <property type="protein sequence ID" value="CAB4889546.1"/>
    <property type="molecule type" value="Genomic_DNA"/>
</dbReference>
<dbReference type="GO" id="GO:0005829">
    <property type="term" value="C:cytosol"/>
    <property type="evidence" value="ECO:0007669"/>
    <property type="project" value="TreeGrafter"/>
</dbReference>
<evidence type="ECO:0000256" key="10">
    <source>
        <dbReference type="ARBA" id="ARBA00048567"/>
    </source>
</evidence>
<dbReference type="UniPathway" id="UPA00053">
    <property type="reaction ID" value="UER00088"/>
</dbReference>
<evidence type="ECO:0000256" key="3">
    <source>
        <dbReference type="ARBA" id="ARBA00012154"/>
    </source>
</evidence>
<dbReference type="PANTHER" id="PTHR21087">
    <property type="entry name" value="SHIKIMATE KINASE"/>
    <property type="match status" value="1"/>
</dbReference>
<dbReference type="EMBL" id="CAFBQA010000015">
    <property type="protein sequence ID" value="CAB5036544.1"/>
    <property type="molecule type" value="Genomic_DNA"/>
</dbReference>
<keyword evidence="7" id="KW-0418">Kinase</keyword>
<dbReference type="PANTHER" id="PTHR21087:SF16">
    <property type="entry name" value="SHIKIMATE KINASE 1, CHLOROPLASTIC"/>
    <property type="match status" value="1"/>
</dbReference>
<keyword evidence="5" id="KW-0808">Transferase</keyword>
<dbReference type="HAMAP" id="MF_00109">
    <property type="entry name" value="Shikimate_kinase"/>
    <property type="match status" value="1"/>
</dbReference>
<dbReference type="EC" id="2.7.1.71" evidence="3"/>
<dbReference type="InterPro" id="IPR023000">
    <property type="entry name" value="Shikimate_kinase_CS"/>
</dbReference>
<keyword evidence="8" id="KW-0067">ATP-binding</keyword>
<evidence type="ECO:0000256" key="4">
    <source>
        <dbReference type="ARBA" id="ARBA00022605"/>
    </source>
</evidence>
<sequence length="174" mass="18559">MAPRVLLIGPPGSGKSTVGRLVAHRTDQIFSDTDELIELDAEKSISDIFVDNGEPAFRVIERRVVLDSLMNCEGVLALGGGSILDPDVCAAIKLFNAQGGTTVYLAVSLAGAAPRVGFNRDRPLLLGNPRAQWQVLMDARRSIYEELATIQIDTSEISANIIADALAERLGATA</sequence>
<dbReference type="GO" id="GO:0005524">
    <property type="term" value="F:ATP binding"/>
    <property type="evidence" value="ECO:0007669"/>
    <property type="project" value="UniProtKB-KW"/>
</dbReference>
<dbReference type="InterPro" id="IPR000623">
    <property type="entry name" value="Shikimate_kinase/TSH1"/>
</dbReference>
<evidence type="ECO:0000256" key="2">
    <source>
        <dbReference type="ARBA" id="ARBA00006997"/>
    </source>
</evidence>
<gene>
    <name evidence="11" type="ORF">UFOPK2593_01098</name>
    <name evidence="12" type="ORF">UFOPK3492_00225</name>
    <name evidence="13" type="ORF">UFOPK4234_00461</name>
    <name evidence="14" type="ORF">UFOPK4295_00260</name>
</gene>
<dbReference type="GO" id="GO:0004765">
    <property type="term" value="F:shikimate kinase activity"/>
    <property type="evidence" value="ECO:0007669"/>
    <property type="project" value="UniProtKB-EC"/>
</dbReference>
<name>A0A6J7S5H5_9ZZZZ</name>
<dbReference type="CDD" id="cd00464">
    <property type="entry name" value="SK"/>
    <property type="match status" value="1"/>
</dbReference>
<evidence type="ECO:0000256" key="1">
    <source>
        <dbReference type="ARBA" id="ARBA00004842"/>
    </source>
</evidence>
<evidence type="ECO:0000313" key="14">
    <source>
        <dbReference type="EMBL" id="CAB5045463.1"/>
    </source>
</evidence>
<protein>
    <recommendedName>
        <fullName evidence="3">shikimate kinase</fullName>
        <ecNumber evidence="3">2.7.1.71</ecNumber>
    </recommendedName>
</protein>
<dbReference type="GO" id="GO:0009073">
    <property type="term" value="P:aromatic amino acid family biosynthetic process"/>
    <property type="evidence" value="ECO:0007669"/>
    <property type="project" value="UniProtKB-KW"/>
</dbReference>
<organism evidence="13">
    <name type="scientific">freshwater metagenome</name>
    <dbReference type="NCBI Taxonomy" id="449393"/>
    <lineage>
        <taxon>unclassified sequences</taxon>
        <taxon>metagenomes</taxon>
        <taxon>ecological metagenomes</taxon>
    </lineage>
</organism>
<dbReference type="Gene3D" id="3.40.50.300">
    <property type="entry name" value="P-loop containing nucleotide triphosphate hydrolases"/>
    <property type="match status" value="1"/>
</dbReference>
<dbReference type="PROSITE" id="PS01128">
    <property type="entry name" value="SHIKIMATE_KINASE"/>
    <property type="match status" value="1"/>
</dbReference>
<keyword evidence="9" id="KW-0057">Aromatic amino acid biosynthesis</keyword>
<dbReference type="InterPro" id="IPR027417">
    <property type="entry name" value="P-loop_NTPase"/>
</dbReference>
<evidence type="ECO:0000256" key="6">
    <source>
        <dbReference type="ARBA" id="ARBA00022741"/>
    </source>
</evidence>
<evidence type="ECO:0000313" key="11">
    <source>
        <dbReference type="EMBL" id="CAB4709665.1"/>
    </source>
</evidence>
<dbReference type="AlphaFoldDB" id="A0A6J7S5H5"/>
<keyword evidence="6" id="KW-0547">Nucleotide-binding</keyword>
<dbReference type="InterPro" id="IPR031322">
    <property type="entry name" value="Shikimate/glucono_kinase"/>
</dbReference>
<dbReference type="Pfam" id="PF01202">
    <property type="entry name" value="SKI"/>
    <property type="match status" value="1"/>
</dbReference>
<comment type="catalytic activity">
    <reaction evidence="10">
        <text>shikimate + ATP = 3-phosphoshikimate + ADP + H(+)</text>
        <dbReference type="Rhea" id="RHEA:13121"/>
        <dbReference type="ChEBI" id="CHEBI:15378"/>
        <dbReference type="ChEBI" id="CHEBI:30616"/>
        <dbReference type="ChEBI" id="CHEBI:36208"/>
        <dbReference type="ChEBI" id="CHEBI:145989"/>
        <dbReference type="ChEBI" id="CHEBI:456216"/>
        <dbReference type="EC" id="2.7.1.71"/>
    </reaction>
</comment>
<evidence type="ECO:0000256" key="5">
    <source>
        <dbReference type="ARBA" id="ARBA00022679"/>
    </source>
</evidence>
<accession>A0A6J7S5H5</accession>
<evidence type="ECO:0000313" key="13">
    <source>
        <dbReference type="EMBL" id="CAB5036544.1"/>
    </source>
</evidence>
<reference evidence="13" key="1">
    <citation type="submission" date="2020-05" db="EMBL/GenBank/DDBJ databases">
        <authorList>
            <person name="Chiriac C."/>
            <person name="Salcher M."/>
            <person name="Ghai R."/>
            <person name="Kavagutti S V."/>
        </authorList>
    </citation>
    <scope>NUCLEOTIDE SEQUENCE</scope>
</reference>
<keyword evidence="4" id="KW-0028">Amino-acid biosynthesis</keyword>
<dbReference type="EMBL" id="CAEZXW010000077">
    <property type="protein sequence ID" value="CAB4709665.1"/>
    <property type="molecule type" value="Genomic_DNA"/>
</dbReference>
<evidence type="ECO:0000313" key="12">
    <source>
        <dbReference type="EMBL" id="CAB4889546.1"/>
    </source>
</evidence>
<evidence type="ECO:0000256" key="8">
    <source>
        <dbReference type="ARBA" id="ARBA00022840"/>
    </source>
</evidence>
<comment type="similarity">
    <text evidence="2">Belongs to the shikimate kinase family.</text>
</comment>